<comment type="caution">
    <text evidence="2">The sequence shown here is derived from an EMBL/GenBank/DDBJ whole genome shotgun (WGS) entry which is preliminary data.</text>
</comment>
<keyword evidence="3" id="KW-1185">Reference proteome</keyword>
<dbReference type="InterPro" id="IPR002109">
    <property type="entry name" value="Glutaredoxin"/>
</dbReference>
<accession>A0A562JDX1</accession>
<reference evidence="2 3" key="1">
    <citation type="journal article" date="2015" name="Stand. Genomic Sci.">
        <title>Genomic Encyclopedia of Bacterial and Archaeal Type Strains, Phase III: the genomes of soil and plant-associated and newly described type strains.</title>
        <authorList>
            <person name="Whitman W.B."/>
            <person name="Woyke T."/>
            <person name="Klenk H.P."/>
            <person name="Zhou Y."/>
            <person name="Lilburn T.G."/>
            <person name="Beck B.J."/>
            <person name="De Vos P."/>
            <person name="Vandamme P."/>
            <person name="Eisen J.A."/>
            <person name="Garrity G."/>
            <person name="Hugenholtz P."/>
            <person name="Kyrpides N.C."/>
        </authorList>
    </citation>
    <scope>NUCLEOTIDE SEQUENCE [LARGE SCALE GENOMIC DNA]</scope>
    <source>
        <strain evidence="2 3">CGMCC 1.10115</strain>
    </source>
</reference>
<sequence length="69" mass="8221">MQNNVPYNEVDLSKDPEREQDLINLTGSRIVPAFLFEKKKWYGGTKKKHFIGFEMNEDVIRNMIEKDQF</sequence>
<dbReference type="InterPro" id="IPR036249">
    <property type="entry name" value="Thioredoxin-like_sf"/>
</dbReference>
<evidence type="ECO:0000259" key="1">
    <source>
        <dbReference type="Pfam" id="PF00462"/>
    </source>
</evidence>
<evidence type="ECO:0000313" key="3">
    <source>
        <dbReference type="Proteomes" id="UP000318667"/>
    </source>
</evidence>
<name>A0A562JDX1_9BACI</name>
<dbReference type="EMBL" id="VLKI01000017">
    <property type="protein sequence ID" value="TWH81339.1"/>
    <property type="molecule type" value="Genomic_DNA"/>
</dbReference>
<dbReference type="SUPFAM" id="SSF52833">
    <property type="entry name" value="Thioredoxin-like"/>
    <property type="match status" value="1"/>
</dbReference>
<proteinExistence type="predicted"/>
<protein>
    <submittedName>
        <fullName evidence="2">Glutaredoxin 3</fullName>
    </submittedName>
</protein>
<dbReference type="Gene3D" id="3.40.30.10">
    <property type="entry name" value="Glutaredoxin"/>
    <property type="match status" value="1"/>
</dbReference>
<gene>
    <name evidence="2" type="ORF">IQ19_04386</name>
</gene>
<feature type="domain" description="Glutaredoxin" evidence="1">
    <location>
        <begin position="2"/>
        <end position="33"/>
    </location>
</feature>
<dbReference type="Pfam" id="PF00462">
    <property type="entry name" value="Glutaredoxin"/>
    <property type="match status" value="1"/>
</dbReference>
<organism evidence="2 3">
    <name type="scientific">Cytobacillus oceanisediminis</name>
    <dbReference type="NCBI Taxonomy" id="665099"/>
    <lineage>
        <taxon>Bacteria</taxon>
        <taxon>Bacillati</taxon>
        <taxon>Bacillota</taxon>
        <taxon>Bacilli</taxon>
        <taxon>Bacillales</taxon>
        <taxon>Bacillaceae</taxon>
        <taxon>Cytobacillus</taxon>
    </lineage>
</organism>
<dbReference type="AlphaFoldDB" id="A0A562JDX1"/>
<evidence type="ECO:0000313" key="2">
    <source>
        <dbReference type="EMBL" id="TWH81339.1"/>
    </source>
</evidence>
<dbReference type="Proteomes" id="UP000318667">
    <property type="component" value="Unassembled WGS sequence"/>
</dbReference>